<evidence type="ECO:0000256" key="1">
    <source>
        <dbReference type="SAM" id="MobiDB-lite"/>
    </source>
</evidence>
<feature type="compositionally biased region" description="Polar residues" evidence="1">
    <location>
        <begin position="69"/>
        <end position="86"/>
    </location>
</feature>
<reference evidence="4" key="1">
    <citation type="submission" date="2016-11" db="UniProtKB">
        <authorList>
            <consortium name="WormBaseParasite"/>
        </authorList>
    </citation>
    <scope>IDENTIFICATION</scope>
</reference>
<dbReference type="WBParaSite" id="L893_g31258.t1">
    <property type="protein sequence ID" value="L893_g31258.t1"/>
    <property type="gene ID" value="L893_g31258"/>
</dbReference>
<keyword evidence="3" id="KW-1185">Reference proteome</keyword>
<organism evidence="3 4">
    <name type="scientific">Steinernema glaseri</name>
    <dbReference type="NCBI Taxonomy" id="37863"/>
    <lineage>
        <taxon>Eukaryota</taxon>
        <taxon>Metazoa</taxon>
        <taxon>Ecdysozoa</taxon>
        <taxon>Nematoda</taxon>
        <taxon>Chromadorea</taxon>
        <taxon>Rhabditida</taxon>
        <taxon>Tylenchina</taxon>
        <taxon>Panagrolaimomorpha</taxon>
        <taxon>Strongyloidoidea</taxon>
        <taxon>Steinernematidae</taxon>
        <taxon>Steinernema</taxon>
    </lineage>
</organism>
<sequence length="101" mass="11320">MLLANGLTWSAGFITTCCLLVLFMCDFHCRFPMINTSKRAMIRTVVQMTARTAIGGSFEDQQPLRRNQRTLTGQTIARSAHQSPGSHQRRDGRQPPSPETI</sequence>
<feature type="region of interest" description="Disordered" evidence="1">
    <location>
        <begin position="56"/>
        <end position="101"/>
    </location>
</feature>
<evidence type="ECO:0000313" key="4">
    <source>
        <dbReference type="WBParaSite" id="L893_g31258.t1"/>
    </source>
</evidence>
<name>A0A1I7ZZ94_9BILA</name>
<dbReference type="AlphaFoldDB" id="A0A1I7ZZ94"/>
<dbReference type="Proteomes" id="UP000095287">
    <property type="component" value="Unplaced"/>
</dbReference>
<feature type="transmembrane region" description="Helical" evidence="2">
    <location>
        <begin position="6"/>
        <end position="29"/>
    </location>
</feature>
<protein>
    <submittedName>
        <fullName evidence="4">Secreted protein</fullName>
    </submittedName>
</protein>
<evidence type="ECO:0000256" key="2">
    <source>
        <dbReference type="SAM" id="Phobius"/>
    </source>
</evidence>
<evidence type="ECO:0000313" key="3">
    <source>
        <dbReference type="Proteomes" id="UP000095287"/>
    </source>
</evidence>
<proteinExistence type="predicted"/>
<accession>A0A1I7ZZ94</accession>
<keyword evidence="2" id="KW-0812">Transmembrane</keyword>
<keyword evidence="2" id="KW-0472">Membrane</keyword>
<keyword evidence="2" id="KW-1133">Transmembrane helix</keyword>